<evidence type="ECO:0000313" key="2">
    <source>
        <dbReference type="EMBL" id="TDP94071.1"/>
    </source>
</evidence>
<dbReference type="InterPro" id="IPR036188">
    <property type="entry name" value="FAD/NAD-bd_sf"/>
</dbReference>
<dbReference type="OrthoDB" id="4051954at2"/>
<gene>
    <name evidence="2" type="ORF">EV186_106465</name>
</gene>
<sequence>MLTWRLAQLPGAPALELRVNHTADATAASGGAVKAFEGDARQRELATESLAELLSSPTLQTWSGYQRSRFLSMRAVPDGLDDAVAAIDARLPGGIELADGTALADWHLQGERTVVIEHHAGYTTPGAWRDRVLDDCAKRGVTIVPGVAGPITERPDGSMRCGGTDYDLVVLATGPWTPQVLRANGFSESGYRTKSVQYALHDLVPGAGWRPPSFSDEVSGLYARPTAGGGVLVGLPAQKWDVDPDHPPLDEELLDRAAGLLTAMLPRLRLGRATRRVAAADCYRADPGLALAAVPGTTNLFTFTGGSGGSVKTALAASTAAATALGDFGATSQETTVGRRKGRS</sequence>
<comment type="caution">
    <text evidence="2">The sequence shown here is derived from an EMBL/GenBank/DDBJ whole genome shotgun (WGS) entry which is preliminary data.</text>
</comment>
<reference evidence="2 3" key="1">
    <citation type="submission" date="2019-03" db="EMBL/GenBank/DDBJ databases">
        <title>Genomic Encyclopedia of Type Strains, Phase IV (KMG-IV): sequencing the most valuable type-strain genomes for metagenomic binning, comparative biology and taxonomic classification.</title>
        <authorList>
            <person name="Goeker M."/>
        </authorList>
    </citation>
    <scope>NUCLEOTIDE SEQUENCE [LARGE SCALE GENOMIC DNA]</scope>
    <source>
        <strain evidence="2 3">DSM 45361</strain>
    </source>
</reference>
<dbReference type="SUPFAM" id="SSF51971">
    <property type="entry name" value="Nucleotide-binding domain"/>
    <property type="match status" value="1"/>
</dbReference>
<dbReference type="Gene3D" id="3.30.9.10">
    <property type="entry name" value="D-Amino Acid Oxidase, subunit A, domain 2"/>
    <property type="match status" value="1"/>
</dbReference>
<proteinExistence type="predicted"/>
<organism evidence="2 3">
    <name type="scientific">Labedaea rhizosphaerae</name>
    <dbReference type="NCBI Taxonomy" id="598644"/>
    <lineage>
        <taxon>Bacteria</taxon>
        <taxon>Bacillati</taxon>
        <taxon>Actinomycetota</taxon>
        <taxon>Actinomycetes</taxon>
        <taxon>Pseudonocardiales</taxon>
        <taxon>Pseudonocardiaceae</taxon>
        <taxon>Labedaea</taxon>
    </lineage>
</organism>
<accession>A0A4R6S399</accession>
<dbReference type="EMBL" id="SNXZ01000006">
    <property type="protein sequence ID" value="TDP94071.1"/>
    <property type="molecule type" value="Genomic_DNA"/>
</dbReference>
<dbReference type="Gene3D" id="3.50.50.60">
    <property type="entry name" value="FAD/NAD(P)-binding domain"/>
    <property type="match status" value="1"/>
</dbReference>
<protein>
    <submittedName>
        <fullName evidence="2">FAD dependent oxidoreductase</fullName>
    </submittedName>
</protein>
<evidence type="ECO:0000313" key="3">
    <source>
        <dbReference type="Proteomes" id="UP000295444"/>
    </source>
</evidence>
<dbReference type="Pfam" id="PF01266">
    <property type="entry name" value="DAO"/>
    <property type="match status" value="1"/>
</dbReference>
<dbReference type="Proteomes" id="UP000295444">
    <property type="component" value="Unassembled WGS sequence"/>
</dbReference>
<dbReference type="InterPro" id="IPR006076">
    <property type="entry name" value="FAD-dep_OxRdtase"/>
</dbReference>
<dbReference type="AlphaFoldDB" id="A0A4R6S399"/>
<feature type="domain" description="FAD dependent oxidoreductase" evidence="1">
    <location>
        <begin position="24"/>
        <end position="320"/>
    </location>
</feature>
<evidence type="ECO:0000259" key="1">
    <source>
        <dbReference type="Pfam" id="PF01266"/>
    </source>
</evidence>
<keyword evidence="3" id="KW-1185">Reference proteome</keyword>
<name>A0A4R6S399_LABRH</name>